<comment type="caution">
    <text evidence="2">The sequence shown here is derived from an EMBL/GenBank/DDBJ whole genome shotgun (WGS) entry which is preliminary data.</text>
</comment>
<protein>
    <recommendedName>
        <fullName evidence="1">Integrase catalytic domain-containing protein</fullName>
    </recommendedName>
</protein>
<dbReference type="GO" id="GO:0015074">
    <property type="term" value="P:DNA integration"/>
    <property type="evidence" value="ECO:0007669"/>
    <property type="project" value="InterPro"/>
</dbReference>
<evidence type="ECO:0000313" key="3">
    <source>
        <dbReference type="Proteomes" id="UP000235145"/>
    </source>
</evidence>
<dbReference type="AlphaFoldDB" id="A0A9R1XR96"/>
<dbReference type="EMBL" id="NBSK02000001">
    <property type="protein sequence ID" value="KAJ0224455.1"/>
    <property type="molecule type" value="Genomic_DNA"/>
</dbReference>
<keyword evidence="3" id="KW-1185">Reference proteome</keyword>
<gene>
    <name evidence="2" type="ORF">LSAT_V11C100033920</name>
</gene>
<feature type="domain" description="Integrase catalytic" evidence="1">
    <location>
        <begin position="121"/>
        <end position="165"/>
    </location>
</feature>
<dbReference type="Pfam" id="PF25597">
    <property type="entry name" value="SH3_retrovirus"/>
    <property type="match status" value="1"/>
</dbReference>
<reference evidence="2 3" key="1">
    <citation type="journal article" date="2017" name="Nat. Commun.">
        <title>Genome assembly with in vitro proximity ligation data and whole-genome triplication in lettuce.</title>
        <authorList>
            <person name="Reyes-Chin-Wo S."/>
            <person name="Wang Z."/>
            <person name="Yang X."/>
            <person name="Kozik A."/>
            <person name="Arikit S."/>
            <person name="Song C."/>
            <person name="Xia L."/>
            <person name="Froenicke L."/>
            <person name="Lavelle D.O."/>
            <person name="Truco M.J."/>
            <person name="Xia R."/>
            <person name="Zhu S."/>
            <person name="Xu C."/>
            <person name="Xu H."/>
            <person name="Xu X."/>
            <person name="Cox K."/>
            <person name="Korf I."/>
            <person name="Meyers B.C."/>
            <person name="Michelmore R.W."/>
        </authorList>
    </citation>
    <scope>NUCLEOTIDE SEQUENCE [LARGE SCALE GENOMIC DNA]</scope>
    <source>
        <strain evidence="3">cv. Salinas</strain>
        <tissue evidence="2">Seedlings</tissue>
    </source>
</reference>
<proteinExistence type="predicted"/>
<dbReference type="InterPro" id="IPR036397">
    <property type="entry name" value="RNaseH_sf"/>
</dbReference>
<organism evidence="2 3">
    <name type="scientific">Lactuca sativa</name>
    <name type="common">Garden lettuce</name>
    <dbReference type="NCBI Taxonomy" id="4236"/>
    <lineage>
        <taxon>Eukaryota</taxon>
        <taxon>Viridiplantae</taxon>
        <taxon>Streptophyta</taxon>
        <taxon>Embryophyta</taxon>
        <taxon>Tracheophyta</taxon>
        <taxon>Spermatophyta</taxon>
        <taxon>Magnoliopsida</taxon>
        <taxon>eudicotyledons</taxon>
        <taxon>Gunneridae</taxon>
        <taxon>Pentapetalae</taxon>
        <taxon>asterids</taxon>
        <taxon>campanulids</taxon>
        <taxon>Asterales</taxon>
        <taxon>Asteraceae</taxon>
        <taxon>Cichorioideae</taxon>
        <taxon>Cichorieae</taxon>
        <taxon>Lactucinae</taxon>
        <taxon>Lactuca</taxon>
    </lineage>
</organism>
<sequence length="372" mass="42934">MIEFKSLLEDFIKKAGSPVTYEENGKPATKGYGSISQLCDVGYKFLFNMIERKVDDQKNATNDIYVLDTFYADNSLRCCLFSRAQSHLNWLRHKRLSHLDFRNILKISRDQLVRGIPKMHDHGTEFRNSSWEDFCSISGISHNFSIVRTPQQNGIAERRNKTLIEAGRTMCVIHKTILSLLSVMGKLLKGRKPDISYFYVFGCVCYILNQRDQCLKFEGKFDEGVFLGYSSISKAFRVFNLLRQTVEETSHVTFDEDSFINDEVNHPTSIMNELTYSPLDLVLDVLPNDIEHVAPNVDQFINLQLIFKDQLVIPEEAKPSNQEDSVQSNTNESSNLRIFRDHLESQTIRDVNSRILTCSRVSNNFYMFVNFV</sequence>
<dbReference type="Gene3D" id="3.30.420.10">
    <property type="entry name" value="Ribonuclease H-like superfamily/Ribonuclease H"/>
    <property type="match status" value="1"/>
</dbReference>
<evidence type="ECO:0000313" key="2">
    <source>
        <dbReference type="EMBL" id="KAJ0224455.1"/>
    </source>
</evidence>
<dbReference type="GO" id="GO:0003676">
    <property type="term" value="F:nucleic acid binding"/>
    <property type="evidence" value="ECO:0007669"/>
    <property type="project" value="InterPro"/>
</dbReference>
<dbReference type="PANTHER" id="PTHR42648">
    <property type="entry name" value="TRANSPOSASE, PUTATIVE-RELATED"/>
    <property type="match status" value="1"/>
</dbReference>
<accession>A0A9R1XR96</accession>
<evidence type="ECO:0000259" key="1">
    <source>
        <dbReference type="PROSITE" id="PS50994"/>
    </source>
</evidence>
<dbReference type="InterPro" id="IPR039537">
    <property type="entry name" value="Retrotran_Ty1/copia-like"/>
</dbReference>
<dbReference type="InterPro" id="IPR012337">
    <property type="entry name" value="RNaseH-like_sf"/>
</dbReference>
<dbReference type="PANTHER" id="PTHR42648:SF32">
    <property type="entry name" value="RIBONUCLEASE H-LIKE DOMAIN, GAG-PRE-INTEGRASE DOMAIN PROTEIN-RELATED"/>
    <property type="match status" value="1"/>
</dbReference>
<name>A0A9R1XR96_LACSA</name>
<dbReference type="PROSITE" id="PS50994">
    <property type="entry name" value="INTEGRASE"/>
    <property type="match status" value="1"/>
</dbReference>
<dbReference type="InterPro" id="IPR001584">
    <property type="entry name" value="Integrase_cat-core"/>
</dbReference>
<dbReference type="SUPFAM" id="SSF53098">
    <property type="entry name" value="Ribonuclease H-like"/>
    <property type="match status" value="1"/>
</dbReference>
<dbReference type="Proteomes" id="UP000235145">
    <property type="component" value="Unassembled WGS sequence"/>
</dbReference>
<dbReference type="InterPro" id="IPR057670">
    <property type="entry name" value="SH3_retrovirus"/>
</dbReference>